<evidence type="ECO:0000256" key="1">
    <source>
        <dbReference type="SAM" id="SignalP"/>
    </source>
</evidence>
<dbReference type="GO" id="GO:0009695">
    <property type="term" value="P:jasmonic acid biosynthetic process"/>
    <property type="evidence" value="ECO:0007669"/>
    <property type="project" value="InterPro"/>
</dbReference>
<feature type="domain" description="Allene oxide cyclase barrel-like" evidence="2">
    <location>
        <begin position="47"/>
        <end position="163"/>
    </location>
</feature>
<dbReference type="PROSITE" id="PS51257">
    <property type="entry name" value="PROKAR_LIPOPROTEIN"/>
    <property type="match status" value="1"/>
</dbReference>
<dbReference type="Pfam" id="PF18678">
    <property type="entry name" value="AOC_like"/>
    <property type="match status" value="1"/>
</dbReference>
<organism evidence="3 4">
    <name type="scientific">Amycolatopsis albispora</name>
    <dbReference type="NCBI Taxonomy" id="1804986"/>
    <lineage>
        <taxon>Bacteria</taxon>
        <taxon>Bacillati</taxon>
        <taxon>Actinomycetota</taxon>
        <taxon>Actinomycetes</taxon>
        <taxon>Pseudonocardiales</taxon>
        <taxon>Pseudonocardiaceae</taxon>
        <taxon>Amycolatopsis</taxon>
    </lineage>
</organism>
<dbReference type="KEGG" id="aab:A4R43_02780"/>
<dbReference type="GO" id="GO:0017000">
    <property type="term" value="P:antibiotic biosynthetic process"/>
    <property type="evidence" value="ECO:0007669"/>
    <property type="project" value="InterPro"/>
</dbReference>
<reference evidence="3 4" key="1">
    <citation type="submission" date="2016-04" db="EMBL/GenBank/DDBJ databases">
        <title>Complete genome sequence and analysis of deep-sea sediment isolate, Amycolatopsis sp. WP1.</title>
        <authorList>
            <person name="Wang H."/>
            <person name="Chen S."/>
            <person name="Wu Q."/>
        </authorList>
    </citation>
    <scope>NUCLEOTIDE SEQUENCE [LARGE SCALE GENOMIC DNA]</scope>
    <source>
        <strain evidence="3 4">WP1</strain>
    </source>
</reference>
<evidence type="ECO:0000259" key="2">
    <source>
        <dbReference type="Pfam" id="PF18678"/>
    </source>
</evidence>
<dbReference type="RefSeq" id="WP_113690841.1">
    <property type="nucleotide sequence ID" value="NZ_CP015163.1"/>
</dbReference>
<protein>
    <recommendedName>
        <fullName evidence="2">Allene oxide cyclase barrel-like domain-containing protein</fullName>
    </recommendedName>
</protein>
<dbReference type="SUPFAM" id="SSF141493">
    <property type="entry name" value="Allene oxide cyclase-like"/>
    <property type="match status" value="1"/>
</dbReference>
<sequence length="165" mass="17395">MPKNNTRAKAVLQILAVVPLAAVAVSGCGASPSDAETPGAEQVEVLELKVENEQYAALDLDRPGVSLGDMDVYSGSATVDGRRVGRGGGSCQVLHIDGDKVTAQCVLTMELEQGSVTLQSLWVKGANPLDMAITGGTGVYREARGTVRFWDIATPNERARAEIIR</sequence>
<feature type="signal peptide" evidence="1">
    <location>
        <begin position="1"/>
        <end position="24"/>
    </location>
</feature>
<dbReference type="Proteomes" id="UP000250434">
    <property type="component" value="Chromosome"/>
</dbReference>
<dbReference type="AlphaFoldDB" id="A0A344L0K4"/>
<dbReference type="InterPro" id="IPR041013">
    <property type="entry name" value="AOC-like"/>
</dbReference>
<dbReference type="OrthoDB" id="5195420at2"/>
<keyword evidence="4" id="KW-1185">Reference proteome</keyword>
<proteinExistence type="predicted"/>
<dbReference type="Gene3D" id="2.40.480.10">
    <property type="entry name" value="Allene oxide cyclase-like"/>
    <property type="match status" value="1"/>
</dbReference>
<name>A0A344L0K4_9PSEU</name>
<dbReference type="InterPro" id="IPR044859">
    <property type="entry name" value="Allene_oxi_cyc_Dirigent"/>
</dbReference>
<evidence type="ECO:0000313" key="3">
    <source>
        <dbReference type="EMBL" id="AXB41578.1"/>
    </source>
</evidence>
<keyword evidence="1" id="KW-0732">Signal</keyword>
<accession>A0A344L0K4</accession>
<dbReference type="EMBL" id="CP015163">
    <property type="protein sequence ID" value="AXB41578.1"/>
    <property type="molecule type" value="Genomic_DNA"/>
</dbReference>
<feature type="chain" id="PRO_5038566934" description="Allene oxide cyclase barrel-like domain-containing protein" evidence="1">
    <location>
        <begin position="25"/>
        <end position="165"/>
    </location>
</feature>
<evidence type="ECO:0000313" key="4">
    <source>
        <dbReference type="Proteomes" id="UP000250434"/>
    </source>
</evidence>
<dbReference type="GO" id="GO:0046423">
    <property type="term" value="F:allene-oxide cyclase activity"/>
    <property type="evidence" value="ECO:0007669"/>
    <property type="project" value="InterPro"/>
</dbReference>
<gene>
    <name evidence="3" type="ORF">A4R43_02780</name>
</gene>
<dbReference type="InterPro" id="IPR034871">
    <property type="entry name" value="Allene_oxi_cyc_sf"/>
</dbReference>